<feature type="domain" description="Protein kinase" evidence="8">
    <location>
        <begin position="45"/>
        <end position="460"/>
    </location>
</feature>
<dbReference type="CDD" id="cd14046">
    <property type="entry name" value="STKc_EIF2AK4_GCN2_rpt2"/>
    <property type="match status" value="1"/>
</dbReference>
<evidence type="ECO:0000256" key="5">
    <source>
        <dbReference type="ARBA" id="ARBA00037982"/>
    </source>
</evidence>
<dbReference type="InterPro" id="IPR008271">
    <property type="entry name" value="Ser/Thr_kinase_AS"/>
</dbReference>
<dbReference type="Gene3D" id="1.10.510.10">
    <property type="entry name" value="Transferase(Phosphotransferase) domain 1"/>
    <property type="match status" value="1"/>
</dbReference>
<dbReference type="PROSITE" id="PS50011">
    <property type="entry name" value="PROTEIN_KINASE_DOM"/>
    <property type="match status" value="1"/>
</dbReference>
<evidence type="ECO:0000256" key="6">
    <source>
        <dbReference type="PROSITE-ProRule" id="PRU10141"/>
    </source>
</evidence>
<dbReference type="PROSITE" id="PS00107">
    <property type="entry name" value="PROTEIN_KINASE_ATP"/>
    <property type="match status" value="1"/>
</dbReference>
<dbReference type="InterPro" id="IPR000719">
    <property type="entry name" value="Prot_kinase_dom"/>
</dbReference>
<dbReference type="InterPro" id="IPR045864">
    <property type="entry name" value="aa-tRNA-synth_II/BPL/LPL"/>
</dbReference>
<dbReference type="Pfam" id="PF00069">
    <property type="entry name" value="Pkinase"/>
    <property type="match status" value="2"/>
</dbReference>
<evidence type="ECO:0000256" key="2">
    <source>
        <dbReference type="ARBA" id="ARBA00022741"/>
    </source>
</evidence>
<dbReference type="InterPro" id="IPR050339">
    <property type="entry name" value="CC_SR_Kinase"/>
</dbReference>
<evidence type="ECO:0000256" key="3">
    <source>
        <dbReference type="ARBA" id="ARBA00022777"/>
    </source>
</evidence>
<dbReference type="SUPFAM" id="SSF55681">
    <property type="entry name" value="Class II aaRS and biotin synthetases"/>
    <property type="match status" value="1"/>
</dbReference>
<keyword evidence="10" id="KW-1185">Reference proteome</keyword>
<dbReference type="Gene3D" id="3.30.930.10">
    <property type="entry name" value="Bira Bifunctional Protein, Domain 2"/>
    <property type="match status" value="1"/>
</dbReference>
<dbReference type="GO" id="GO:0004694">
    <property type="term" value="F:eukaryotic translation initiation factor 2alpha kinase activity"/>
    <property type="evidence" value="ECO:0007669"/>
    <property type="project" value="TreeGrafter"/>
</dbReference>
<dbReference type="SUPFAM" id="SSF56112">
    <property type="entry name" value="Protein kinase-like (PK-like)"/>
    <property type="match status" value="1"/>
</dbReference>
<reference evidence="9 10" key="1">
    <citation type="journal article" date="2024" name="BMC Genomics">
        <title>Genome assembly of redclaw crayfish (Cherax quadricarinatus) provides insights into its immune adaptation and hypoxia tolerance.</title>
        <authorList>
            <person name="Liu Z."/>
            <person name="Zheng J."/>
            <person name="Li H."/>
            <person name="Fang K."/>
            <person name="Wang S."/>
            <person name="He J."/>
            <person name="Zhou D."/>
            <person name="Weng S."/>
            <person name="Chi M."/>
            <person name="Gu Z."/>
            <person name="He J."/>
            <person name="Li F."/>
            <person name="Wang M."/>
        </authorList>
    </citation>
    <scope>NUCLEOTIDE SEQUENCE [LARGE SCALE GENOMIC DNA]</scope>
    <source>
        <strain evidence="9">ZL_2023a</strain>
    </source>
</reference>
<gene>
    <name evidence="9" type="ORF">OTU49_015367</name>
</gene>
<evidence type="ECO:0000313" key="10">
    <source>
        <dbReference type="Proteomes" id="UP001445076"/>
    </source>
</evidence>
<dbReference type="Proteomes" id="UP001445076">
    <property type="component" value="Unassembled WGS sequence"/>
</dbReference>
<dbReference type="InterPro" id="IPR011009">
    <property type="entry name" value="Kinase-like_dom_sf"/>
</dbReference>
<name>A0AAW0Y9H3_CHEQU</name>
<dbReference type="GO" id="GO:0005634">
    <property type="term" value="C:nucleus"/>
    <property type="evidence" value="ECO:0007669"/>
    <property type="project" value="TreeGrafter"/>
</dbReference>
<dbReference type="PANTHER" id="PTHR11042">
    <property type="entry name" value="EUKARYOTIC TRANSLATION INITIATION FACTOR 2-ALPHA KINASE EIF2-ALPHA KINASE -RELATED"/>
    <property type="match status" value="1"/>
</dbReference>
<keyword evidence="1" id="KW-0808">Transferase</keyword>
<keyword evidence="2 6" id="KW-0547">Nucleotide-binding</keyword>
<evidence type="ECO:0000256" key="1">
    <source>
        <dbReference type="ARBA" id="ARBA00022679"/>
    </source>
</evidence>
<comment type="caution">
    <text evidence="9">The sequence shown here is derived from an EMBL/GenBank/DDBJ whole genome shotgun (WGS) entry which is preliminary data.</text>
</comment>
<feature type="compositionally biased region" description="Polar residues" evidence="7">
    <location>
        <begin position="177"/>
        <end position="186"/>
    </location>
</feature>
<proteinExistence type="inferred from homology"/>
<evidence type="ECO:0000313" key="9">
    <source>
        <dbReference type="EMBL" id="KAK8749454.1"/>
    </source>
</evidence>
<feature type="region of interest" description="Disordered" evidence="7">
    <location>
        <begin position="122"/>
        <end position="201"/>
    </location>
</feature>
<keyword evidence="4 6" id="KW-0067">ATP-binding</keyword>
<dbReference type="AlphaFoldDB" id="A0AAW0Y9H3"/>
<dbReference type="SMART" id="SM00220">
    <property type="entry name" value="S_TKc"/>
    <property type="match status" value="1"/>
</dbReference>
<protein>
    <recommendedName>
        <fullName evidence="8">Protein kinase domain-containing protein</fullName>
    </recommendedName>
</protein>
<dbReference type="InterPro" id="IPR017441">
    <property type="entry name" value="Protein_kinase_ATP_BS"/>
</dbReference>
<dbReference type="GO" id="GO:1990625">
    <property type="term" value="P:negative regulation of cytoplasmic translational initiation in response to stress"/>
    <property type="evidence" value="ECO:0007669"/>
    <property type="project" value="TreeGrafter"/>
</dbReference>
<dbReference type="GO" id="GO:0005524">
    <property type="term" value="F:ATP binding"/>
    <property type="evidence" value="ECO:0007669"/>
    <property type="project" value="UniProtKB-UniRule"/>
</dbReference>
<accession>A0AAW0Y9H3</accession>
<sequence>TSPSNTESQAEDEDECSGAGDHLFSEVSLHLPSNLKGHSRLTSEYDVLELLGRGGFGHVFKVRNKVDDRIYALKRICLDQQTEKLRKKINREVKLLSSLNHENVVRYYTSWIDEFTQDVEECPSVKDEETDSTASPGIEISAGSQVHPSSSSESLTKSNEERHEQSGQQDESEWSIIFNTTSNHPGFTTSTDFVEESEDDDDDWLMGSLRPLMKEEDEDSDDIEFYKTQCIEDQTDSVFDNNDAEHMVAPSTKQKKLQFLYIQMQLCENNTLRQAINNSGLHLDYDRMWRLFREIVNGLDYIHSQGLIHRDLKPGNIFIDSADHVKIGDFGLATAAIKAKTTGGLITKGDVEESSALTGQVGTTFYIAPEITKAIGKVSYTSKVDIYSLGVIFFEMVYPPLTTGMERVKVLSDLRKPEIKFPNDFPKMKNTSCTELISWLLHQDPHLRPSTTEILKSSLLPPPTAEEKKFVETLETRLQNIRSSKYQEILNLVFKPSARPELEATFEMNHKASSKYWHYWNFDYLQALFVSIFKAHGGIWVPTSFYIPKGSFYNDKENLVCLMAHKGELVSAQYDLRYPFARFVARNEIKFMRRYCIDRVQRAYKVSGIHPKESYECAFDIVSSKRDLPESSARVMLVAHDIIQQIIQRSSEYVYICVGHLDLVQVILNYCGIEEKLYPEVFSLLKEFNNKRMTVENFIDFLCDIGIAKSSAESLKGFLYMEGPLEDVITSLQNKGLSYRRKNLAAAVKHVLNDLSEIKEASTVIGIKFDIKLRPLMVADAHLYSGFMCQFLMNMPKKMGNNQDLLAQGGSYEYLILQHRRKLLSTEKNAELPAAVGVSLFLEKFDCCIAEVIKLMATGQRDIDQVVAGLGCGSGVISVLVCAIGGKQLEDRINIVRQLRAAKITADHCHCLNQKEAETVLEDLRASNLVMLTSSDKADIRIRSDPTGRTLERKILLEKVPEFILKNMGVADAGPSSNFSRSDSKTTGVNQEDYQLNIQYITKKQAKCKDAAKWRDVPKVDQQINKDVLMALTSRWPSLGPNTTVEVLAVELDKKAVLALGALDTDTTAKSFNETVSDIKALFPEQKDYIEEICKLLHRKIFPRKKIDRGPLIFYSLSSNICKRII</sequence>
<dbReference type="EMBL" id="JARKIK010000009">
    <property type="protein sequence ID" value="KAK8749454.1"/>
    <property type="molecule type" value="Genomic_DNA"/>
</dbReference>
<dbReference type="GO" id="GO:0005829">
    <property type="term" value="C:cytosol"/>
    <property type="evidence" value="ECO:0007669"/>
    <property type="project" value="TreeGrafter"/>
</dbReference>
<comment type="similarity">
    <text evidence="5">Belongs to the protein kinase superfamily. Ser/Thr protein kinase family. GCN2 subfamily.</text>
</comment>
<evidence type="ECO:0000259" key="8">
    <source>
        <dbReference type="PROSITE" id="PS50011"/>
    </source>
</evidence>
<feature type="non-terminal residue" evidence="9">
    <location>
        <position position="1"/>
    </location>
</feature>
<dbReference type="PANTHER" id="PTHR11042:SF136">
    <property type="entry name" value="EIF-2-ALPHA KINASE GCN2"/>
    <property type="match status" value="1"/>
</dbReference>
<evidence type="ECO:0000256" key="4">
    <source>
        <dbReference type="ARBA" id="ARBA00022840"/>
    </source>
</evidence>
<dbReference type="Gene3D" id="3.30.200.20">
    <property type="entry name" value="Phosphorylase Kinase, domain 1"/>
    <property type="match status" value="1"/>
</dbReference>
<organism evidence="9 10">
    <name type="scientific">Cherax quadricarinatus</name>
    <name type="common">Australian red claw crayfish</name>
    <dbReference type="NCBI Taxonomy" id="27406"/>
    <lineage>
        <taxon>Eukaryota</taxon>
        <taxon>Metazoa</taxon>
        <taxon>Ecdysozoa</taxon>
        <taxon>Arthropoda</taxon>
        <taxon>Crustacea</taxon>
        <taxon>Multicrustacea</taxon>
        <taxon>Malacostraca</taxon>
        <taxon>Eumalacostraca</taxon>
        <taxon>Eucarida</taxon>
        <taxon>Decapoda</taxon>
        <taxon>Pleocyemata</taxon>
        <taxon>Astacidea</taxon>
        <taxon>Parastacoidea</taxon>
        <taxon>Parastacidae</taxon>
        <taxon>Cherax</taxon>
    </lineage>
</organism>
<evidence type="ECO:0000256" key="7">
    <source>
        <dbReference type="SAM" id="MobiDB-lite"/>
    </source>
</evidence>
<keyword evidence="3" id="KW-0418">Kinase</keyword>
<feature type="binding site" evidence="6">
    <location>
        <position position="74"/>
    </location>
    <ligand>
        <name>ATP</name>
        <dbReference type="ChEBI" id="CHEBI:30616"/>
    </ligand>
</feature>
<dbReference type="PROSITE" id="PS00108">
    <property type="entry name" value="PROTEIN_KINASE_ST"/>
    <property type="match status" value="1"/>
</dbReference>